<evidence type="ECO:0000256" key="8">
    <source>
        <dbReference type="ARBA" id="ARBA00047391"/>
    </source>
</evidence>
<dbReference type="Gene3D" id="3.40.800.10">
    <property type="entry name" value="Ureohydrolase domain"/>
    <property type="match status" value="1"/>
</dbReference>
<evidence type="ECO:0000256" key="10">
    <source>
        <dbReference type="PROSITE-ProRule" id="PRU00742"/>
    </source>
</evidence>
<sequence length="327" mass="34565">MTETDQGERPRHCRLIGVPLEEGAGRRGCAMGPAAFRTAGIVEALAALGHRVTDEGDLAPRAEPTARTDRLSGPHDNPALKHLARIAGWTAAIADAAFAASAGPDDLPVFLGGDHALAAGTLTGLARRAAAEGRPFFVLWLDAHPDFHTLETTVSGNLHGVPMAYATGRPGFAGHFPEPAALVDPAHICMIGIRSVDAAERGPLAASGITVHDMRRIDEHGMVALLRPFLDRVQAAGGRLHLSLDVDFLDPAIAPGVGTTVPGGASFREAHLVMEMLHEAGLVDSVDLVELNPFLDERGRTALLMVDLLASLLGRRVMDYPTRSDRS</sequence>
<comment type="pathway">
    <text evidence="1">Nitrogen metabolism; urea cycle; L-ornithine and urea from L-arginine: step 1/1.</text>
</comment>
<dbReference type="InterPro" id="IPR020855">
    <property type="entry name" value="Ureohydrolase_Mn_BS"/>
</dbReference>
<dbReference type="EC" id="3.5.3.1" evidence="2 9"/>
<dbReference type="GO" id="GO:0004053">
    <property type="term" value="F:arginase activity"/>
    <property type="evidence" value="ECO:0007669"/>
    <property type="project" value="UniProtKB-UniRule"/>
</dbReference>
<evidence type="ECO:0000256" key="3">
    <source>
        <dbReference type="ARBA" id="ARBA00018123"/>
    </source>
</evidence>
<comment type="similarity">
    <text evidence="10 11">Belongs to the arginase family.</text>
</comment>
<evidence type="ECO:0000256" key="4">
    <source>
        <dbReference type="ARBA" id="ARBA00022503"/>
    </source>
</evidence>
<dbReference type="InterPro" id="IPR006035">
    <property type="entry name" value="Ureohydrolase"/>
</dbReference>
<keyword evidence="5 12" id="KW-0479">Metal-binding</keyword>
<dbReference type="InterPro" id="IPR023696">
    <property type="entry name" value="Ureohydrolase_dom_sf"/>
</dbReference>
<evidence type="ECO:0000256" key="7">
    <source>
        <dbReference type="ARBA" id="ARBA00023211"/>
    </source>
</evidence>
<organism evidence="14 15">
    <name type="scientific">Tistrella mobilis</name>
    <dbReference type="NCBI Taxonomy" id="171437"/>
    <lineage>
        <taxon>Bacteria</taxon>
        <taxon>Pseudomonadati</taxon>
        <taxon>Pseudomonadota</taxon>
        <taxon>Alphaproteobacteria</taxon>
        <taxon>Geminicoccales</taxon>
        <taxon>Geminicoccaceae</taxon>
        <taxon>Tistrella</taxon>
    </lineage>
</organism>
<comment type="catalytic activity">
    <reaction evidence="8 12">
        <text>L-arginine + H2O = urea + L-ornithine</text>
        <dbReference type="Rhea" id="RHEA:20569"/>
        <dbReference type="ChEBI" id="CHEBI:15377"/>
        <dbReference type="ChEBI" id="CHEBI:16199"/>
        <dbReference type="ChEBI" id="CHEBI:32682"/>
        <dbReference type="ChEBI" id="CHEBI:46911"/>
        <dbReference type="EC" id="3.5.3.1"/>
    </reaction>
</comment>
<evidence type="ECO:0000256" key="9">
    <source>
        <dbReference type="NCBIfam" id="TIGR01229"/>
    </source>
</evidence>
<accession>A0A162LK68</accession>
<dbReference type="RefSeq" id="WP_062762356.1">
    <property type="nucleotide sequence ID" value="NZ_CP121042.1"/>
</dbReference>
<evidence type="ECO:0000256" key="11">
    <source>
        <dbReference type="RuleBase" id="RU003684"/>
    </source>
</evidence>
<dbReference type="PROSITE" id="PS01053">
    <property type="entry name" value="ARGINASE_1"/>
    <property type="match status" value="1"/>
</dbReference>
<evidence type="ECO:0000313" key="14">
    <source>
        <dbReference type="EMBL" id="KYO55329.1"/>
    </source>
</evidence>
<dbReference type="GO" id="GO:0000050">
    <property type="term" value="P:urea cycle"/>
    <property type="evidence" value="ECO:0007669"/>
    <property type="project" value="UniProtKB-UniPathway"/>
</dbReference>
<dbReference type="OrthoDB" id="9788689at2"/>
<dbReference type="UniPathway" id="UPA00158">
    <property type="reaction ID" value="UER00270"/>
</dbReference>
<dbReference type="PANTHER" id="PTHR43782:SF3">
    <property type="entry name" value="ARGINASE"/>
    <property type="match status" value="1"/>
</dbReference>
<dbReference type="PANTHER" id="PTHR43782">
    <property type="entry name" value="ARGINASE"/>
    <property type="match status" value="1"/>
</dbReference>
<dbReference type="GeneID" id="97239119"/>
<dbReference type="Pfam" id="PF00491">
    <property type="entry name" value="Arginase"/>
    <property type="match status" value="1"/>
</dbReference>
<dbReference type="PROSITE" id="PS51409">
    <property type="entry name" value="ARGINASE_2"/>
    <property type="match status" value="1"/>
</dbReference>
<evidence type="ECO:0000256" key="5">
    <source>
        <dbReference type="ARBA" id="ARBA00022723"/>
    </source>
</evidence>
<dbReference type="PRINTS" id="PR00116">
    <property type="entry name" value="ARGINASE"/>
</dbReference>
<evidence type="ECO:0000313" key="15">
    <source>
        <dbReference type="Proteomes" id="UP000075787"/>
    </source>
</evidence>
<evidence type="ECO:0000256" key="12">
    <source>
        <dbReference type="RuleBase" id="RU361159"/>
    </source>
</evidence>
<dbReference type="Proteomes" id="UP000075787">
    <property type="component" value="Unassembled WGS sequence"/>
</dbReference>
<proteinExistence type="inferred from homology"/>
<keyword evidence="4 12" id="KW-0056">Arginine metabolism</keyword>
<protein>
    <recommendedName>
        <fullName evidence="3 9">Arginase</fullName>
        <ecNumber evidence="2 9">3.5.3.1</ecNumber>
    </recommendedName>
</protein>
<dbReference type="AlphaFoldDB" id="A0A162LK68"/>
<evidence type="ECO:0000256" key="2">
    <source>
        <dbReference type="ARBA" id="ARBA00012168"/>
    </source>
</evidence>
<evidence type="ECO:0000256" key="13">
    <source>
        <dbReference type="SAM" id="MobiDB-lite"/>
    </source>
</evidence>
<comment type="cofactor">
    <cofactor evidence="12">
        <name>Mn(2+)</name>
        <dbReference type="ChEBI" id="CHEBI:29035"/>
    </cofactor>
    <text evidence="12">Binds 2 manganese ions per subunit.</text>
</comment>
<reference evidence="14 15" key="1">
    <citation type="submission" date="2015-12" db="EMBL/GenBank/DDBJ databases">
        <title>Genome sequence of Tistrella mobilis MCCC 1A02139.</title>
        <authorList>
            <person name="Lu L."/>
            <person name="Lai Q."/>
            <person name="Shao Z."/>
            <person name="Qian P."/>
        </authorList>
    </citation>
    <scope>NUCLEOTIDE SEQUENCE [LARGE SCALE GENOMIC DNA]</scope>
    <source>
        <strain evidence="14 15">MCCC 1A02139</strain>
    </source>
</reference>
<keyword evidence="7 12" id="KW-0464">Manganese</keyword>
<keyword evidence="6 11" id="KW-0378">Hydrolase</keyword>
<dbReference type="NCBIfam" id="TIGR01229">
    <property type="entry name" value="rocF_arginase"/>
    <property type="match status" value="1"/>
</dbReference>
<dbReference type="GO" id="GO:0006525">
    <property type="term" value="P:arginine metabolic process"/>
    <property type="evidence" value="ECO:0007669"/>
    <property type="project" value="UniProtKB-KW"/>
</dbReference>
<comment type="caution">
    <text evidence="14">The sequence shown here is derived from an EMBL/GenBank/DDBJ whole genome shotgun (WGS) entry which is preliminary data.</text>
</comment>
<dbReference type="CDD" id="cd09989">
    <property type="entry name" value="Arginase"/>
    <property type="match status" value="1"/>
</dbReference>
<feature type="compositionally biased region" description="Basic and acidic residues" evidence="13">
    <location>
        <begin position="55"/>
        <end position="73"/>
    </location>
</feature>
<name>A0A162LK68_9PROT</name>
<dbReference type="GO" id="GO:0005737">
    <property type="term" value="C:cytoplasm"/>
    <property type="evidence" value="ECO:0007669"/>
    <property type="project" value="TreeGrafter"/>
</dbReference>
<feature type="region of interest" description="Disordered" evidence="13">
    <location>
        <begin position="55"/>
        <end position="77"/>
    </location>
</feature>
<evidence type="ECO:0000256" key="6">
    <source>
        <dbReference type="ARBA" id="ARBA00022801"/>
    </source>
</evidence>
<dbReference type="InterPro" id="IPR014033">
    <property type="entry name" value="Arginase"/>
</dbReference>
<dbReference type="GO" id="GO:0030145">
    <property type="term" value="F:manganese ion binding"/>
    <property type="evidence" value="ECO:0007669"/>
    <property type="project" value="TreeGrafter"/>
</dbReference>
<dbReference type="SUPFAM" id="SSF52768">
    <property type="entry name" value="Arginase/deacetylase"/>
    <property type="match status" value="1"/>
</dbReference>
<dbReference type="EMBL" id="LPZR01000067">
    <property type="protein sequence ID" value="KYO55329.1"/>
    <property type="molecule type" value="Genomic_DNA"/>
</dbReference>
<dbReference type="FunFam" id="3.40.800.10:FF:000012">
    <property type="entry name" value="Arginase"/>
    <property type="match status" value="1"/>
</dbReference>
<gene>
    <name evidence="14" type="ORF">AUP44_23855</name>
</gene>
<evidence type="ECO:0000256" key="1">
    <source>
        <dbReference type="ARBA" id="ARBA00005098"/>
    </source>
</evidence>